<feature type="domain" description="DUF2157" evidence="2">
    <location>
        <begin position="38"/>
        <end position="138"/>
    </location>
</feature>
<feature type="transmembrane region" description="Helical" evidence="1">
    <location>
        <begin position="359"/>
        <end position="378"/>
    </location>
</feature>
<feature type="transmembrane region" description="Helical" evidence="1">
    <location>
        <begin position="528"/>
        <end position="553"/>
    </location>
</feature>
<sequence length="624" mass="70471">MGRFLFGNGFDFVIHYSNYHYNDHLMTTLVPNPTHPIFIKQLNLIGIGVLVASLVYFVASNWFYLPHSVRMAIPMSLMVLSSVASVWIRHDTARQTLHTLAVGMIGLSLAVIGQAYQTGADSFWLFGIWSVLALPYLYRHNYGVFFIWAIISPLTVYLFFKQTHIGTDGSFYLIAMNILLLGNLYLTHRYYPIGKYLLIMMIGVLSLFSVFLQIDNTHIIYILSIIALPLFAIYLLTKHQESISTALMTSLFGLSLLAWALLEIFDIDSLSFFAIGTLSFLWFCGIGIYLNAILPKGKFHSTPIGMGAYIAGIFYALSFLTFWETGSLFFGLITAIIAFIALKKLNSNTNNESTKLSHLFIRHLAYALMLCGQIAFLYHLDDKIVMLFPLIIAQLIFAIIAIFVRVHWLVIIMQLLGVYGLTYAYIQEFVINESPILHYLSISDMVLGVEWLMLLVLLLIHKKQSLIPHRAIWGFVMCVVISTVFLTNTVTFYDDTTAQTTSLVIYGLQFALIAILIYQFFNHHLTHIGLLLLIGLSGVLIGFGQFGLAIFMLGVCYGVSRPDKFINYAYIVGVIGLLWYGYYHLSATFLIKSMVMAISGVAILLLAWLLTLPKLQRNSITYDK</sequence>
<feature type="transmembrane region" description="Helical" evidence="1">
    <location>
        <begin position="384"/>
        <end position="403"/>
    </location>
</feature>
<protein>
    <recommendedName>
        <fullName evidence="6">DUF2157 domain-containing protein</fullName>
    </recommendedName>
</protein>
<proteinExistence type="predicted"/>
<feature type="transmembrane region" description="Helical" evidence="1">
    <location>
        <begin position="438"/>
        <end position="460"/>
    </location>
</feature>
<comment type="caution">
    <text evidence="4">The sequence shown here is derived from an EMBL/GenBank/DDBJ whole genome shotgun (WGS) entry which is preliminary data.</text>
</comment>
<feature type="transmembrane region" description="Helical" evidence="1">
    <location>
        <begin position="100"/>
        <end position="116"/>
    </location>
</feature>
<feature type="transmembrane region" description="Helical" evidence="1">
    <location>
        <begin position="565"/>
        <end position="582"/>
    </location>
</feature>
<reference evidence="4 5" key="1">
    <citation type="submission" date="2017-03" db="EMBL/GenBank/DDBJ databases">
        <title>Draft genome sequence of Moraxella equi CCUG 4950T type strain.</title>
        <authorList>
            <person name="Salva-Serra F."/>
            <person name="Engstrom-Jakobsson H."/>
            <person name="Thorell K."/>
            <person name="Jaen-Luchoro D."/>
            <person name="Gonzales-Siles L."/>
            <person name="Karlsson R."/>
            <person name="Yazdan S."/>
            <person name="Boulund F."/>
            <person name="Johnning A."/>
            <person name="Engstrand L."/>
            <person name="Kristiansson E."/>
            <person name="Moore E."/>
        </authorList>
    </citation>
    <scope>NUCLEOTIDE SEQUENCE [LARGE SCALE GENOMIC DNA]</scope>
    <source>
        <strain evidence="4 5">CCUG 4950</strain>
    </source>
</reference>
<gene>
    <name evidence="4" type="ORF">B5J93_02110</name>
</gene>
<dbReference type="InterPro" id="IPR018677">
    <property type="entry name" value="DUF2157"/>
</dbReference>
<keyword evidence="1" id="KW-1133">Transmembrane helix</keyword>
<feature type="transmembrane region" description="Helical" evidence="1">
    <location>
        <begin position="472"/>
        <end position="491"/>
    </location>
</feature>
<evidence type="ECO:0000259" key="2">
    <source>
        <dbReference type="Pfam" id="PF09925"/>
    </source>
</evidence>
<feature type="transmembrane region" description="Helical" evidence="1">
    <location>
        <begin position="122"/>
        <end position="138"/>
    </location>
</feature>
<accession>A0ABX3NKG2</accession>
<feature type="transmembrane region" description="Helical" evidence="1">
    <location>
        <begin position="42"/>
        <end position="65"/>
    </location>
</feature>
<feature type="transmembrane region" description="Helical" evidence="1">
    <location>
        <begin position="218"/>
        <end position="236"/>
    </location>
</feature>
<feature type="transmembrane region" description="Helical" evidence="1">
    <location>
        <begin position="306"/>
        <end position="323"/>
    </location>
</feature>
<dbReference type="Pfam" id="PF09925">
    <property type="entry name" value="DUF2157"/>
    <property type="match status" value="1"/>
</dbReference>
<name>A0ABX3NKG2_9GAMM</name>
<dbReference type="InterPro" id="IPR025513">
    <property type="entry name" value="DUF4401"/>
</dbReference>
<evidence type="ECO:0008006" key="6">
    <source>
        <dbReference type="Google" id="ProtNLM"/>
    </source>
</evidence>
<dbReference type="Proteomes" id="UP000190777">
    <property type="component" value="Unassembled WGS sequence"/>
</dbReference>
<feature type="transmembrane region" description="Helical" evidence="1">
    <location>
        <begin position="145"/>
        <end position="163"/>
    </location>
</feature>
<dbReference type="Pfam" id="PF14351">
    <property type="entry name" value="DUF4401"/>
    <property type="match status" value="1"/>
</dbReference>
<keyword evidence="1" id="KW-0812">Transmembrane</keyword>
<feature type="transmembrane region" description="Helical" evidence="1">
    <location>
        <begin position="503"/>
        <end position="521"/>
    </location>
</feature>
<feature type="transmembrane region" description="Helical" evidence="1">
    <location>
        <begin position="408"/>
        <end position="426"/>
    </location>
</feature>
<keyword evidence="5" id="KW-1185">Reference proteome</keyword>
<feature type="domain" description="DUF4401" evidence="3">
    <location>
        <begin position="313"/>
        <end position="611"/>
    </location>
</feature>
<feature type="transmembrane region" description="Helical" evidence="1">
    <location>
        <begin position="71"/>
        <end position="88"/>
    </location>
</feature>
<evidence type="ECO:0000259" key="3">
    <source>
        <dbReference type="Pfam" id="PF14351"/>
    </source>
</evidence>
<keyword evidence="1" id="KW-0472">Membrane</keyword>
<feature type="transmembrane region" description="Helical" evidence="1">
    <location>
        <begin position="589"/>
        <end position="610"/>
    </location>
</feature>
<evidence type="ECO:0000313" key="5">
    <source>
        <dbReference type="Proteomes" id="UP000190777"/>
    </source>
</evidence>
<evidence type="ECO:0000313" key="4">
    <source>
        <dbReference type="EMBL" id="OPH39860.1"/>
    </source>
</evidence>
<feature type="transmembrane region" description="Helical" evidence="1">
    <location>
        <begin position="193"/>
        <end position="212"/>
    </location>
</feature>
<feature type="transmembrane region" description="Helical" evidence="1">
    <location>
        <begin position="243"/>
        <end position="265"/>
    </location>
</feature>
<organism evidence="4 5">
    <name type="scientific">Moraxella equi</name>
    <dbReference type="NCBI Taxonomy" id="60442"/>
    <lineage>
        <taxon>Bacteria</taxon>
        <taxon>Pseudomonadati</taxon>
        <taxon>Pseudomonadota</taxon>
        <taxon>Gammaproteobacteria</taxon>
        <taxon>Moraxellales</taxon>
        <taxon>Moraxellaceae</taxon>
        <taxon>Moraxella</taxon>
    </lineage>
</organism>
<feature type="transmembrane region" description="Helical" evidence="1">
    <location>
        <begin position="169"/>
        <end position="186"/>
    </location>
</feature>
<feature type="transmembrane region" description="Helical" evidence="1">
    <location>
        <begin position="271"/>
        <end position="294"/>
    </location>
</feature>
<dbReference type="EMBL" id="MXAP01000020">
    <property type="protein sequence ID" value="OPH39860.1"/>
    <property type="molecule type" value="Genomic_DNA"/>
</dbReference>
<evidence type="ECO:0000256" key="1">
    <source>
        <dbReference type="SAM" id="Phobius"/>
    </source>
</evidence>
<feature type="transmembrane region" description="Helical" evidence="1">
    <location>
        <begin position="329"/>
        <end position="347"/>
    </location>
</feature>